<reference evidence="2" key="2">
    <citation type="submission" date="2020-09" db="EMBL/GenBank/DDBJ databases">
        <authorList>
            <person name="Sun Q."/>
            <person name="Zhou Y."/>
        </authorList>
    </citation>
    <scope>NUCLEOTIDE SEQUENCE</scope>
    <source>
        <strain evidence="2">CGMCC 1.16067</strain>
    </source>
</reference>
<dbReference type="Proteomes" id="UP000649179">
    <property type="component" value="Unassembled WGS sequence"/>
</dbReference>
<feature type="region of interest" description="Disordered" evidence="1">
    <location>
        <begin position="1"/>
        <end position="34"/>
    </location>
</feature>
<evidence type="ECO:0000256" key="1">
    <source>
        <dbReference type="SAM" id="MobiDB-lite"/>
    </source>
</evidence>
<proteinExistence type="predicted"/>
<keyword evidence="3" id="KW-1185">Reference proteome</keyword>
<gene>
    <name evidence="2" type="ORF">GCM10011519_08740</name>
</gene>
<sequence>MHEPTASAGRAVESPGEVESAGGSGPRTGVVKSVARDARDRLRADASMSSRLRQAVSGRLGPWLVDVNVDV</sequence>
<organism evidence="2 3">
    <name type="scientific">Marmoricola endophyticus</name>
    <dbReference type="NCBI Taxonomy" id="2040280"/>
    <lineage>
        <taxon>Bacteria</taxon>
        <taxon>Bacillati</taxon>
        <taxon>Actinomycetota</taxon>
        <taxon>Actinomycetes</taxon>
        <taxon>Propionibacteriales</taxon>
        <taxon>Nocardioidaceae</taxon>
        <taxon>Marmoricola</taxon>
    </lineage>
</organism>
<evidence type="ECO:0000313" key="2">
    <source>
        <dbReference type="EMBL" id="GGF37448.1"/>
    </source>
</evidence>
<evidence type="ECO:0000313" key="3">
    <source>
        <dbReference type="Proteomes" id="UP000649179"/>
    </source>
</evidence>
<protein>
    <submittedName>
        <fullName evidence="2">Uncharacterized protein</fullName>
    </submittedName>
</protein>
<dbReference type="AlphaFoldDB" id="A0A917EZN5"/>
<name>A0A917EZN5_9ACTN</name>
<accession>A0A917EZN5</accession>
<comment type="caution">
    <text evidence="2">The sequence shown here is derived from an EMBL/GenBank/DDBJ whole genome shotgun (WGS) entry which is preliminary data.</text>
</comment>
<dbReference type="EMBL" id="BMKQ01000001">
    <property type="protein sequence ID" value="GGF37448.1"/>
    <property type="molecule type" value="Genomic_DNA"/>
</dbReference>
<reference evidence="2" key="1">
    <citation type="journal article" date="2014" name="Int. J. Syst. Evol. Microbiol.">
        <title>Complete genome sequence of Corynebacterium casei LMG S-19264T (=DSM 44701T), isolated from a smear-ripened cheese.</title>
        <authorList>
            <consortium name="US DOE Joint Genome Institute (JGI-PGF)"/>
            <person name="Walter F."/>
            <person name="Albersmeier A."/>
            <person name="Kalinowski J."/>
            <person name="Ruckert C."/>
        </authorList>
    </citation>
    <scope>NUCLEOTIDE SEQUENCE</scope>
    <source>
        <strain evidence="2">CGMCC 1.16067</strain>
    </source>
</reference>